<dbReference type="EMBL" id="CP003696">
    <property type="protein sequence ID" value="AGP29839.1"/>
    <property type="molecule type" value="Genomic_DNA"/>
</dbReference>
<reference evidence="2 3" key="1">
    <citation type="submission" date="2012-06" db="EMBL/GenBank/DDBJ databases">
        <title>Complete genome sequence of Corynebacterium terpenotabidum Y-11 (=DSM 44721).</title>
        <authorList>
            <person name="Ruckert C."/>
            <person name="Albersmeier A."/>
            <person name="Al-Dilaimi A."/>
            <person name="Szczepanowski R."/>
            <person name="Kalinowski J."/>
        </authorList>
    </citation>
    <scope>NUCLEOTIDE SEQUENCE [LARGE SCALE GENOMIC DNA]</scope>
    <source>
        <strain evidence="2 3">Y-11</strain>
    </source>
</reference>
<sequence>MNGVTAPAPAEVVGASRTTGDDHHGDSGSAGPAAWVPVVKIIVGVCIVLAGLWWSWQRFAGLGHGEYVYTMFGYMLVMMLGGGLLANGVITIVKQLRDNIGSIGARSSEAYTAGDGAR</sequence>
<dbReference type="Proteomes" id="UP000014809">
    <property type="component" value="Chromosome"/>
</dbReference>
<feature type="transmembrane region" description="Helical" evidence="1">
    <location>
        <begin position="68"/>
        <end position="93"/>
    </location>
</feature>
<accession>S4XBI8</accession>
<dbReference type="AlphaFoldDB" id="S4XBI8"/>
<dbReference type="HOGENOM" id="CLU_2069157_0_0_11"/>
<keyword evidence="1" id="KW-0812">Transmembrane</keyword>
<dbReference type="PATRIC" id="fig|1200352.3.peg.182"/>
<gene>
    <name evidence="2" type="ORF">A606_00920</name>
</gene>
<organism evidence="2 3">
    <name type="scientific">Corynebacterium terpenotabidum Y-11</name>
    <dbReference type="NCBI Taxonomy" id="1200352"/>
    <lineage>
        <taxon>Bacteria</taxon>
        <taxon>Bacillati</taxon>
        <taxon>Actinomycetota</taxon>
        <taxon>Actinomycetes</taxon>
        <taxon>Mycobacteriales</taxon>
        <taxon>Corynebacteriaceae</taxon>
        <taxon>Corynebacterium</taxon>
    </lineage>
</organism>
<proteinExistence type="predicted"/>
<keyword evidence="3" id="KW-1185">Reference proteome</keyword>
<evidence type="ECO:0000313" key="2">
    <source>
        <dbReference type="EMBL" id="AGP29839.1"/>
    </source>
</evidence>
<dbReference type="KEGG" id="cter:A606_00920"/>
<dbReference type="STRING" id="1200352.A606_00920"/>
<dbReference type="RefSeq" id="WP_020440204.1">
    <property type="nucleotide sequence ID" value="NC_021663.1"/>
</dbReference>
<name>S4XBI8_9CORY</name>
<keyword evidence="1" id="KW-0472">Membrane</keyword>
<evidence type="ECO:0000256" key="1">
    <source>
        <dbReference type="SAM" id="Phobius"/>
    </source>
</evidence>
<protein>
    <submittedName>
        <fullName evidence="2">Uncharacterized protein</fullName>
    </submittedName>
</protein>
<feature type="transmembrane region" description="Helical" evidence="1">
    <location>
        <begin position="33"/>
        <end position="56"/>
    </location>
</feature>
<evidence type="ECO:0000313" key="3">
    <source>
        <dbReference type="Proteomes" id="UP000014809"/>
    </source>
</evidence>
<keyword evidence="1" id="KW-1133">Transmembrane helix</keyword>
<dbReference type="eggNOG" id="ENOG5031SY7">
    <property type="taxonomic scope" value="Bacteria"/>
</dbReference>